<sequence>MKNKTLLYVVNIDWYFKLHWLNRAMASIEAGYCVKLVSSFVTKGVKSELEAFGIECFDINLSRNSINPLSELSTLYEIYKIVSKLHPDIIQSITVKPNLYAGIIGQWLNIPVVKSITGTGSIFSSQSSLLRILKPIVIILYKYVGRGARGAFVFENNEDKELFRNLGIGNNHLSVHVSGAGVDPNKYVYSEKIFERDTVRILFAARLLKDKGLDTLLEALDVIYQERQDFELIIAGILDSASCNAYQEHEIVNISHRKFVRWIGQRDDMNNILSEVDIVALPTRYGEGVPRILIEAGFTGRVVVTTDVRGCRELIDDNETGYLMMPNNTEQLITILKNIFSNKSDACHCARNLYRKVNNNFTDKDVIEGFLYTYRNLLN</sequence>
<evidence type="ECO:0000259" key="1">
    <source>
        <dbReference type="Pfam" id="PF13477"/>
    </source>
</evidence>
<dbReference type="EMBL" id="LUTP01000010">
    <property type="protein sequence ID" value="OSN06943.1"/>
    <property type="molecule type" value="Genomic_DNA"/>
</dbReference>
<feature type="domain" description="Glycosyltransferase subfamily 4-like N-terminal" evidence="1">
    <location>
        <begin position="6"/>
        <end position="139"/>
    </location>
</feature>
<dbReference type="PANTHER" id="PTHR12526">
    <property type="entry name" value="GLYCOSYLTRANSFERASE"/>
    <property type="match status" value="1"/>
</dbReference>
<comment type="caution">
    <text evidence="2">The sequence shown here is derived from an EMBL/GenBank/DDBJ whole genome shotgun (WGS) entry which is preliminary data.</text>
</comment>
<accession>A0A1X3RXV6</accession>
<evidence type="ECO:0000313" key="2">
    <source>
        <dbReference type="EMBL" id="OSN06943.1"/>
    </source>
</evidence>
<name>A0A1X3RXV6_9GAMM</name>
<dbReference type="Gene3D" id="3.40.50.2000">
    <property type="entry name" value="Glycogen Phosphorylase B"/>
    <property type="match status" value="2"/>
</dbReference>
<organism evidence="2 3">
    <name type="scientific">Lonsdalea iberica</name>
    <dbReference type="NCBI Taxonomy" id="1082703"/>
    <lineage>
        <taxon>Bacteria</taxon>
        <taxon>Pseudomonadati</taxon>
        <taxon>Pseudomonadota</taxon>
        <taxon>Gammaproteobacteria</taxon>
        <taxon>Enterobacterales</taxon>
        <taxon>Pectobacteriaceae</taxon>
        <taxon>Lonsdalea</taxon>
    </lineage>
</organism>
<dbReference type="Pfam" id="PF13692">
    <property type="entry name" value="Glyco_trans_1_4"/>
    <property type="match status" value="1"/>
</dbReference>
<dbReference type="GO" id="GO:0016757">
    <property type="term" value="F:glycosyltransferase activity"/>
    <property type="evidence" value="ECO:0007669"/>
    <property type="project" value="UniProtKB-ARBA"/>
</dbReference>
<dbReference type="InterPro" id="IPR028098">
    <property type="entry name" value="Glyco_trans_4-like_N"/>
</dbReference>
<dbReference type="SUPFAM" id="SSF53756">
    <property type="entry name" value="UDP-Glycosyltransferase/glycogen phosphorylase"/>
    <property type="match status" value="1"/>
</dbReference>
<dbReference type="AlphaFoldDB" id="A0A1X3RXV6"/>
<reference evidence="2 3" key="1">
    <citation type="submission" date="2016-02" db="EMBL/GenBank/DDBJ databases">
        <title>Species-wide whole genome sequencing reveals diversity, host range in Lonsdalea quercina.</title>
        <authorList>
            <person name="Li Y."/>
        </authorList>
    </citation>
    <scope>NUCLEOTIDE SEQUENCE [LARGE SCALE GENOMIC DNA]</scope>
    <source>
        <strain evidence="2 3">LMG 26264</strain>
    </source>
</reference>
<gene>
    <name evidence="2" type="ORF">AU511_05455</name>
</gene>
<dbReference type="PANTHER" id="PTHR12526:SF638">
    <property type="entry name" value="SPORE COAT PROTEIN SA"/>
    <property type="match status" value="1"/>
</dbReference>
<proteinExistence type="predicted"/>
<protein>
    <recommendedName>
        <fullName evidence="1">Glycosyltransferase subfamily 4-like N-terminal domain-containing protein</fullName>
    </recommendedName>
</protein>
<dbReference type="Pfam" id="PF13477">
    <property type="entry name" value="Glyco_trans_4_2"/>
    <property type="match status" value="1"/>
</dbReference>
<evidence type="ECO:0000313" key="3">
    <source>
        <dbReference type="Proteomes" id="UP000194020"/>
    </source>
</evidence>
<dbReference type="Proteomes" id="UP000194020">
    <property type="component" value="Unassembled WGS sequence"/>
</dbReference>
<dbReference type="CDD" id="cd03808">
    <property type="entry name" value="GT4_CapM-like"/>
    <property type="match status" value="1"/>
</dbReference>